<comment type="caution">
    <text evidence="1">The sequence shown here is derived from an EMBL/GenBank/DDBJ whole genome shotgun (WGS) entry which is preliminary data.</text>
</comment>
<evidence type="ECO:0000313" key="1">
    <source>
        <dbReference type="EMBL" id="CAG8479524.1"/>
    </source>
</evidence>
<dbReference type="EMBL" id="CAJVPM010002080">
    <property type="protein sequence ID" value="CAG8479524.1"/>
    <property type="molecule type" value="Genomic_DNA"/>
</dbReference>
<evidence type="ECO:0000313" key="2">
    <source>
        <dbReference type="Proteomes" id="UP000789860"/>
    </source>
</evidence>
<reference evidence="1" key="1">
    <citation type="submission" date="2021-06" db="EMBL/GenBank/DDBJ databases">
        <authorList>
            <person name="Kallberg Y."/>
            <person name="Tangrot J."/>
            <person name="Rosling A."/>
        </authorList>
    </citation>
    <scope>NUCLEOTIDE SEQUENCE</scope>
    <source>
        <strain evidence="1">AU212A</strain>
    </source>
</reference>
<protein>
    <submittedName>
        <fullName evidence="1">10992_t:CDS:1</fullName>
    </submittedName>
</protein>
<proteinExistence type="predicted"/>
<accession>A0ACA9KMA5</accession>
<name>A0ACA9KMA5_9GLOM</name>
<gene>
    <name evidence="1" type="ORF">SCALOS_LOCUS2364</name>
</gene>
<organism evidence="1 2">
    <name type="scientific">Scutellospora calospora</name>
    <dbReference type="NCBI Taxonomy" id="85575"/>
    <lineage>
        <taxon>Eukaryota</taxon>
        <taxon>Fungi</taxon>
        <taxon>Fungi incertae sedis</taxon>
        <taxon>Mucoromycota</taxon>
        <taxon>Glomeromycotina</taxon>
        <taxon>Glomeromycetes</taxon>
        <taxon>Diversisporales</taxon>
        <taxon>Gigasporaceae</taxon>
        <taxon>Scutellospora</taxon>
    </lineage>
</organism>
<keyword evidence="2" id="KW-1185">Reference proteome</keyword>
<sequence>MFSEYIERGKYIEKLGDVNVLKGIINIRDQKKHVLCNDYRKPTASACRRCKKYSKGYYIIQFYA</sequence>
<dbReference type="Proteomes" id="UP000789860">
    <property type="component" value="Unassembled WGS sequence"/>
</dbReference>